<keyword evidence="5 10" id="KW-0067">ATP-binding</keyword>
<dbReference type="GO" id="GO:0005524">
    <property type="term" value="F:ATP binding"/>
    <property type="evidence" value="ECO:0007669"/>
    <property type="project" value="UniProtKB-UniRule"/>
</dbReference>
<proteinExistence type="inferred from homology"/>
<dbReference type="AlphaFoldDB" id="W5IGY2"/>
<dbReference type="PANTHER" id="PTHR11070">
    <property type="entry name" value="UVRD / RECB / PCRA DNA HELICASE FAMILY MEMBER"/>
    <property type="match status" value="1"/>
</dbReference>
<evidence type="ECO:0000256" key="8">
    <source>
        <dbReference type="ARBA" id="ARBA00034808"/>
    </source>
</evidence>
<organism evidence="12 13">
    <name type="scientific">Scardovia inopinata F0304</name>
    <dbReference type="NCBI Taxonomy" id="641146"/>
    <lineage>
        <taxon>Bacteria</taxon>
        <taxon>Bacillati</taxon>
        <taxon>Actinomycetota</taxon>
        <taxon>Actinomycetes</taxon>
        <taxon>Bifidobacteriales</taxon>
        <taxon>Bifidobacteriaceae</taxon>
        <taxon>Scardovia</taxon>
    </lineage>
</organism>
<gene>
    <name evidence="12" type="ORF">HMPREF9020_01314</name>
</gene>
<dbReference type="Gene3D" id="3.40.50.300">
    <property type="entry name" value="P-loop containing nucleotide triphosphate hydrolases"/>
    <property type="match status" value="3"/>
</dbReference>
<evidence type="ECO:0000256" key="5">
    <source>
        <dbReference type="ARBA" id="ARBA00022840"/>
    </source>
</evidence>
<evidence type="ECO:0000313" key="13">
    <source>
        <dbReference type="Proteomes" id="UP000005777"/>
    </source>
</evidence>
<keyword evidence="3 10" id="KW-0378">Hydrolase</keyword>
<dbReference type="HOGENOM" id="CLU_004585_5_6_11"/>
<dbReference type="InterPro" id="IPR014016">
    <property type="entry name" value="UvrD-like_ATP-bd"/>
</dbReference>
<comment type="caution">
    <text evidence="12">The sequence shown here is derived from an EMBL/GenBank/DDBJ whole genome shotgun (WGS) entry which is preliminary data.</text>
</comment>
<evidence type="ECO:0000256" key="1">
    <source>
        <dbReference type="ARBA" id="ARBA00009922"/>
    </source>
</evidence>
<dbReference type="Gene3D" id="1.10.10.160">
    <property type="match status" value="1"/>
</dbReference>
<evidence type="ECO:0000256" key="6">
    <source>
        <dbReference type="ARBA" id="ARBA00023235"/>
    </source>
</evidence>
<feature type="domain" description="UvrD-like helicase ATP-binding" evidence="11">
    <location>
        <begin position="43"/>
        <end position="328"/>
    </location>
</feature>
<dbReference type="InterPro" id="IPR014017">
    <property type="entry name" value="DNA_helicase_UvrD-like_C"/>
</dbReference>
<reference evidence="12 13" key="1">
    <citation type="submission" date="2012-01" db="EMBL/GenBank/DDBJ databases">
        <title>The Genome Sequence of Scardovia inopinata F0304.</title>
        <authorList>
            <consortium name="The Broad Institute Genome Sequencing Platform"/>
            <person name="Ward D."/>
            <person name="Earl A."/>
            <person name="Feldgarden M."/>
            <person name="Gevers D."/>
            <person name="Young S."/>
            <person name="Zeng Q."/>
            <person name="Koehrsen M."/>
            <person name="Alvarado L."/>
            <person name="Berlin A.M."/>
            <person name="Borenstein D."/>
            <person name="Chapman S.B."/>
            <person name="Chen Z."/>
            <person name="Engels R."/>
            <person name="Freedman E."/>
            <person name="Gellesch M."/>
            <person name="Goldberg J."/>
            <person name="Griggs A."/>
            <person name="Gujja S."/>
            <person name="Heilman E.R."/>
            <person name="Heiman D.I."/>
            <person name="Hepburn T.A."/>
            <person name="Howarth C."/>
            <person name="Jen D."/>
            <person name="Larson L."/>
            <person name="Mehta T."/>
            <person name="Park D."/>
            <person name="Pearson M."/>
            <person name="Richards J."/>
            <person name="Roberts A."/>
            <person name="Saif S."/>
            <person name="Shea T.D."/>
            <person name="Shenoy N."/>
            <person name="Sisk P."/>
            <person name="Stolte C."/>
            <person name="Sykes S.N."/>
            <person name="Walk T."/>
            <person name="White J."/>
            <person name="Yandava C."/>
            <person name="Izard J."/>
            <person name="Baranova O.V."/>
            <person name="Blanton J.M."/>
            <person name="Tanner A.C."/>
            <person name="Dewhirst F."/>
            <person name="Haas B."/>
            <person name="Nusbaum C."/>
            <person name="Birren B."/>
        </authorList>
    </citation>
    <scope>NUCLEOTIDE SEQUENCE [LARGE SCALE GENOMIC DNA]</scope>
    <source>
        <strain evidence="12 13">F0304</strain>
    </source>
</reference>
<evidence type="ECO:0000256" key="2">
    <source>
        <dbReference type="ARBA" id="ARBA00022741"/>
    </source>
</evidence>
<dbReference type="eggNOG" id="COG0210">
    <property type="taxonomic scope" value="Bacteria"/>
</dbReference>
<comment type="catalytic activity">
    <reaction evidence="7">
        <text>Couples ATP hydrolysis with the unwinding of duplex DNA by translocating in the 3'-5' direction.</text>
        <dbReference type="EC" id="5.6.2.4"/>
    </reaction>
</comment>
<dbReference type="EC" id="5.6.2.4" evidence="8"/>
<protein>
    <recommendedName>
        <fullName evidence="8">DNA 3'-5' helicase</fullName>
        <ecNumber evidence="8">5.6.2.4</ecNumber>
    </recommendedName>
</protein>
<comment type="catalytic activity">
    <reaction evidence="9">
        <text>ATP + H2O = ADP + phosphate + H(+)</text>
        <dbReference type="Rhea" id="RHEA:13065"/>
        <dbReference type="ChEBI" id="CHEBI:15377"/>
        <dbReference type="ChEBI" id="CHEBI:15378"/>
        <dbReference type="ChEBI" id="CHEBI:30616"/>
        <dbReference type="ChEBI" id="CHEBI:43474"/>
        <dbReference type="ChEBI" id="CHEBI:456216"/>
        <dbReference type="EC" id="5.6.2.4"/>
    </reaction>
</comment>
<evidence type="ECO:0000256" key="4">
    <source>
        <dbReference type="ARBA" id="ARBA00022806"/>
    </source>
</evidence>
<dbReference type="InterPro" id="IPR000212">
    <property type="entry name" value="DNA_helicase_UvrD/REP"/>
</dbReference>
<dbReference type="InterPro" id="IPR013986">
    <property type="entry name" value="DExx_box_DNA_helicase_dom_sf"/>
</dbReference>
<dbReference type="GO" id="GO:0043138">
    <property type="term" value="F:3'-5' DNA helicase activity"/>
    <property type="evidence" value="ECO:0007669"/>
    <property type="project" value="UniProtKB-EC"/>
</dbReference>
<evidence type="ECO:0000259" key="11">
    <source>
        <dbReference type="PROSITE" id="PS51198"/>
    </source>
</evidence>
<dbReference type="InterPro" id="IPR027417">
    <property type="entry name" value="P-loop_NTPase"/>
</dbReference>
<evidence type="ECO:0000256" key="10">
    <source>
        <dbReference type="PROSITE-ProRule" id="PRU00560"/>
    </source>
</evidence>
<feature type="binding site" evidence="10">
    <location>
        <begin position="64"/>
        <end position="71"/>
    </location>
    <ligand>
        <name>ATP</name>
        <dbReference type="ChEBI" id="CHEBI:30616"/>
    </ligand>
</feature>
<sequence length="527" mass="58755">MHLRQQCICGNNAPSCELLWITCFIIPRLCVRENGDMTHDLLLDLDDAQRSAASAVEGPVRIIAGAGAGKTRTIMHRIAYACQTGAWDPERSLAVTFSTKAAQEMQSRLQVLGVGQVHAATFHSAALQQLRSVWDDLSESPFPQVTDNAKDLVFRALARSTGRDSYQELEVQDVQAEIDWAKVGLIAPSDYGRACRLLGRVPPLGMDCIQMKSVMEAYEEEKAYRGQIDFNDILLLVCHILDEDSSSARQIRSHIDSLTVDEYQDVSPLQHRLVQLWLKDNRNICVVGDPAQTIYSFAGATSYYLINFSREFSPVTADIQLATDYRSTRNIVKEANKILKPSPVRDDYLFLESARDTGRRISKRMYSCDDEESCSVVEKIKRLIHKGEKAEDIAVLMRINSQGKILAQYLQKAKIAYRVRTESGWVSQAGHDSMMNADGSVGQISLSTIHASKGLEWKRVFIIGCSEGLIPFSSSKSDDALEEERRLLYVGITRAQDNLEISYAQAAHPQETGGVGGSVRQPSRFLL</sequence>
<name>W5IGY2_SCAIO</name>
<keyword evidence="6" id="KW-0413">Isomerase</keyword>
<evidence type="ECO:0000313" key="12">
    <source>
        <dbReference type="EMBL" id="EFG26232.2"/>
    </source>
</evidence>
<dbReference type="EMBL" id="ADCX01000012">
    <property type="protein sequence ID" value="EFG26232.2"/>
    <property type="molecule type" value="Genomic_DNA"/>
</dbReference>
<dbReference type="Proteomes" id="UP000005777">
    <property type="component" value="Unassembled WGS sequence"/>
</dbReference>
<dbReference type="PANTHER" id="PTHR11070:SF69">
    <property type="entry name" value="ATP-DEPENDENT DNA HELICASE UVRD2"/>
    <property type="match status" value="1"/>
</dbReference>
<dbReference type="GO" id="GO:0003677">
    <property type="term" value="F:DNA binding"/>
    <property type="evidence" value="ECO:0007669"/>
    <property type="project" value="UniProtKB-KW"/>
</dbReference>
<dbReference type="CDD" id="cd18807">
    <property type="entry name" value="SF1_C_UvrD"/>
    <property type="match status" value="1"/>
</dbReference>
<dbReference type="SUPFAM" id="SSF52540">
    <property type="entry name" value="P-loop containing nucleoside triphosphate hydrolases"/>
    <property type="match status" value="1"/>
</dbReference>
<dbReference type="Pfam" id="PF13361">
    <property type="entry name" value="UvrD_C"/>
    <property type="match status" value="2"/>
</dbReference>
<evidence type="ECO:0000256" key="7">
    <source>
        <dbReference type="ARBA" id="ARBA00034617"/>
    </source>
</evidence>
<keyword evidence="4 10" id="KW-0347">Helicase</keyword>
<evidence type="ECO:0000256" key="9">
    <source>
        <dbReference type="ARBA" id="ARBA00048988"/>
    </source>
</evidence>
<evidence type="ECO:0000256" key="3">
    <source>
        <dbReference type="ARBA" id="ARBA00022801"/>
    </source>
</evidence>
<dbReference type="Pfam" id="PF00580">
    <property type="entry name" value="UvrD-helicase"/>
    <property type="match status" value="1"/>
</dbReference>
<accession>W5IGY2</accession>
<keyword evidence="2 10" id="KW-0547">Nucleotide-binding</keyword>
<keyword evidence="13" id="KW-1185">Reference proteome</keyword>
<dbReference type="GO" id="GO:0016887">
    <property type="term" value="F:ATP hydrolysis activity"/>
    <property type="evidence" value="ECO:0007669"/>
    <property type="project" value="RHEA"/>
</dbReference>
<comment type="similarity">
    <text evidence="1">Belongs to the helicase family. UvrD subfamily.</text>
</comment>
<dbReference type="PROSITE" id="PS51198">
    <property type="entry name" value="UVRD_HELICASE_ATP_BIND"/>
    <property type="match status" value="1"/>
</dbReference>
<dbReference type="GO" id="GO:0000725">
    <property type="term" value="P:recombinational repair"/>
    <property type="evidence" value="ECO:0007669"/>
    <property type="project" value="TreeGrafter"/>
</dbReference>
<dbReference type="CDD" id="cd17932">
    <property type="entry name" value="DEXQc_UvrD"/>
    <property type="match status" value="1"/>
</dbReference>